<sequence>METEQTFTRGPILSTLLKFALPVLLALLLQAMYGAVDLQVVGKFGTAADISAVSTGSQIMQTVTIVITGLAMGITVLLGQKIGEDRPEEAGAAVGSGICLFLVVAVAATVALELAAPQLAMLMHAPADAFDGTVEYVRICSGGAVFIVAYNLLGSIFRGIGDSRVSLITVLIACILNIGGDLLLVGGFGLNVAGAAIATVFAQAMSVALSLLLIRGKHLAFILRRQDIRFDGAIIGRILKLGSPVALQDLLVNITFLVIIAIANSMGTIPSAGVGVAEKLCAFVMLVPSAYMQSMSAFVAQNIGAGLETRARRALLYGVLSSLMAGLLMGWAAFFHGDVLAGIFADDPAVIAAAWEYLKAYAIDCLLTSFLFCFVGFFNGCGQTLFVMAQGMVGALGVRLPVALLVSRAADSSLFHLGLATPASTVVQIFLCGIWYLRRSHRLNRLGLIRK</sequence>
<evidence type="ECO:0000256" key="4">
    <source>
        <dbReference type="ARBA" id="ARBA00022692"/>
    </source>
</evidence>
<dbReference type="GO" id="GO:0005886">
    <property type="term" value="C:plasma membrane"/>
    <property type="evidence" value="ECO:0007669"/>
    <property type="project" value="UniProtKB-SubCell"/>
</dbReference>
<keyword evidence="2" id="KW-0813">Transport</keyword>
<dbReference type="InterPro" id="IPR002528">
    <property type="entry name" value="MATE_fam"/>
</dbReference>
<keyword evidence="6 7" id="KW-0472">Membrane</keyword>
<organism evidence="8 9">
    <name type="scientific">Dysosmobacter welbionis</name>
    <dbReference type="NCBI Taxonomy" id="2093857"/>
    <lineage>
        <taxon>Bacteria</taxon>
        <taxon>Bacillati</taxon>
        <taxon>Bacillota</taxon>
        <taxon>Clostridia</taxon>
        <taxon>Eubacteriales</taxon>
        <taxon>Oscillospiraceae</taxon>
        <taxon>Dysosmobacter</taxon>
    </lineage>
</organism>
<dbReference type="GO" id="GO:0042910">
    <property type="term" value="F:xenobiotic transmembrane transporter activity"/>
    <property type="evidence" value="ECO:0007669"/>
    <property type="project" value="InterPro"/>
</dbReference>
<feature type="transmembrane region" description="Helical" evidence="7">
    <location>
        <begin position="413"/>
        <end position="437"/>
    </location>
</feature>
<dbReference type="Proteomes" id="UP000298642">
    <property type="component" value="Chromosome"/>
</dbReference>
<dbReference type="KEGG" id="obj:EIO64_15995"/>
<feature type="transmembrane region" description="Helical" evidence="7">
    <location>
        <begin position="192"/>
        <end position="214"/>
    </location>
</feature>
<keyword evidence="5 7" id="KW-1133">Transmembrane helix</keyword>
<dbReference type="CDD" id="cd13138">
    <property type="entry name" value="MATE_yoeA_like"/>
    <property type="match status" value="1"/>
</dbReference>
<feature type="transmembrane region" description="Helical" evidence="7">
    <location>
        <begin position="282"/>
        <end position="303"/>
    </location>
</feature>
<feature type="transmembrane region" description="Helical" evidence="7">
    <location>
        <begin position="165"/>
        <end position="186"/>
    </location>
</feature>
<evidence type="ECO:0000313" key="9">
    <source>
        <dbReference type="Proteomes" id="UP000298642"/>
    </source>
</evidence>
<feature type="transmembrane region" description="Helical" evidence="7">
    <location>
        <begin position="315"/>
        <end position="337"/>
    </location>
</feature>
<dbReference type="GeneID" id="89522593"/>
<name>A0A4D7AMS5_9FIRM</name>
<feature type="transmembrane region" description="Helical" evidence="7">
    <location>
        <begin position="90"/>
        <end position="116"/>
    </location>
</feature>
<accession>A0A4D7AMS5</accession>
<dbReference type="NCBIfam" id="TIGR00797">
    <property type="entry name" value="matE"/>
    <property type="match status" value="1"/>
</dbReference>
<feature type="transmembrane region" description="Helical" evidence="7">
    <location>
        <begin position="59"/>
        <end position="78"/>
    </location>
</feature>
<dbReference type="PANTHER" id="PTHR43549">
    <property type="entry name" value="MULTIDRUG RESISTANCE PROTEIN YPNP-RELATED"/>
    <property type="match status" value="1"/>
</dbReference>
<proteinExistence type="predicted"/>
<evidence type="ECO:0000256" key="5">
    <source>
        <dbReference type="ARBA" id="ARBA00022989"/>
    </source>
</evidence>
<dbReference type="GO" id="GO:0015297">
    <property type="term" value="F:antiporter activity"/>
    <property type="evidence" value="ECO:0007669"/>
    <property type="project" value="InterPro"/>
</dbReference>
<feature type="transmembrane region" description="Helical" evidence="7">
    <location>
        <begin position="12"/>
        <end position="33"/>
    </location>
</feature>
<dbReference type="PIRSF" id="PIRSF006603">
    <property type="entry name" value="DinF"/>
    <property type="match status" value="1"/>
</dbReference>
<comment type="subcellular location">
    <subcellularLocation>
        <location evidence="1">Cell membrane</location>
        <topology evidence="1">Multi-pass membrane protein</topology>
    </subcellularLocation>
</comment>
<dbReference type="InterPro" id="IPR048279">
    <property type="entry name" value="MdtK-like"/>
</dbReference>
<protein>
    <submittedName>
        <fullName evidence="8">MATE family efflux transporter</fullName>
    </submittedName>
</protein>
<evidence type="ECO:0000256" key="3">
    <source>
        <dbReference type="ARBA" id="ARBA00022475"/>
    </source>
</evidence>
<evidence type="ECO:0000256" key="1">
    <source>
        <dbReference type="ARBA" id="ARBA00004651"/>
    </source>
</evidence>
<dbReference type="RefSeq" id="WP_119311890.1">
    <property type="nucleotide sequence ID" value="NZ_CP034413.3"/>
</dbReference>
<feature type="transmembrane region" description="Helical" evidence="7">
    <location>
        <begin position="250"/>
        <end position="270"/>
    </location>
</feature>
<dbReference type="PANTHER" id="PTHR43549:SF3">
    <property type="entry name" value="MULTIDRUG RESISTANCE PROTEIN YPNP-RELATED"/>
    <property type="match status" value="1"/>
</dbReference>
<evidence type="ECO:0000256" key="2">
    <source>
        <dbReference type="ARBA" id="ARBA00022448"/>
    </source>
</evidence>
<dbReference type="AlphaFoldDB" id="A0A4D7AMS5"/>
<dbReference type="InterPro" id="IPR052031">
    <property type="entry name" value="Membrane_Transporter-Flippase"/>
</dbReference>
<dbReference type="EMBL" id="CP034413">
    <property type="protein sequence ID" value="QCI60519.1"/>
    <property type="molecule type" value="Genomic_DNA"/>
</dbReference>
<evidence type="ECO:0000256" key="7">
    <source>
        <dbReference type="SAM" id="Phobius"/>
    </source>
</evidence>
<keyword evidence="9" id="KW-1185">Reference proteome</keyword>
<keyword evidence="3" id="KW-1003">Cell membrane</keyword>
<evidence type="ECO:0000256" key="6">
    <source>
        <dbReference type="ARBA" id="ARBA00023136"/>
    </source>
</evidence>
<keyword evidence="4 7" id="KW-0812">Transmembrane</keyword>
<feature type="transmembrane region" description="Helical" evidence="7">
    <location>
        <begin position="357"/>
        <end position="378"/>
    </location>
</feature>
<reference evidence="9" key="1">
    <citation type="submission" date="2018-12" db="EMBL/GenBank/DDBJ databases">
        <title>Dusodibacter welbiota gen. nov., sp. nov., isolated from human faeces and emended description of the Oscillibacter genus.</title>
        <authorList>
            <person name="Le Roy T."/>
            <person name="Van der Smissen P."/>
            <person name="Delzenne N."/>
            <person name="Muccioli G."/>
            <person name="Collet J.F."/>
            <person name="Cani P.D."/>
        </authorList>
    </citation>
    <scope>NUCLEOTIDE SEQUENCE [LARGE SCALE GENOMIC DNA]</scope>
    <source>
        <strain evidence="9">J115</strain>
    </source>
</reference>
<feature type="transmembrane region" description="Helical" evidence="7">
    <location>
        <begin position="136"/>
        <end position="153"/>
    </location>
</feature>
<dbReference type="Pfam" id="PF01554">
    <property type="entry name" value="MatE"/>
    <property type="match status" value="2"/>
</dbReference>
<evidence type="ECO:0000313" key="8">
    <source>
        <dbReference type="EMBL" id="QCI60519.1"/>
    </source>
</evidence>
<gene>
    <name evidence="8" type="ORF">EIO64_15995</name>
</gene>